<organism evidence="1 2">
    <name type="scientific">Fibrella aquatilis</name>
    <dbReference type="NCBI Taxonomy" id="2817059"/>
    <lineage>
        <taxon>Bacteria</taxon>
        <taxon>Pseudomonadati</taxon>
        <taxon>Bacteroidota</taxon>
        <taxon>Cytophagia</taxon>
        <taxon>Cytophagales</taxon>
        <taxon>Spirosomataceae</taxon>
        <taxon>Fibrella</taxon>
    </lineage>
</organism>
<keyword evidence="2" id="KW-1185">Reference proteome</keyword>
<dbReference type="AlphaFoldDB" id="A0A939JYH8"/>
<proteinExistence type="predicted"/>
<dbReference type="EMBL" id="JAFMYU010000010">
    <property type="protein sequence ID" value="MBO0932109.1"/>
    <property type="molecule type" value="Genomic_DNA"/>
</dbReference>
<sequence>MSIRIFIADDYAVVRKGVPRLLEDAVDLKFDLYSNSYTKNLITPKIR</sequence>
<dbReference type="Proteomes" id="UP000664795">
    <property type="component" value="Unassembled WGS sequence"/>
</dbReference>
<name>A0A939JYH8_9BACT</name>
<evidence type="ECO:0000313" key="2">
    <source>
        <dbReference type="Proteomes" id="UP000664795"/>
    </source>
</evidence>
<dbReference type="RefSeq" id="WP_207336079.1">
    <property type="nucleotide sequence ID" value="NZ_JAFMYU010000010.1"/>
</dbReference>
<gene>
    <name evidence="1" type="ORF">J2I48_13945</name>
</gene>
<evidence type="ECO:0000313" key="1">
    <source>
        <dbReference type="EMBL" id="MBO0932109.1"/>
    </source>
</evidence>
<reference evidence="1 2" key="1">
    <citation type="submission" date="2021-03" db="EMBL/GenBank/DDBJ databases">
        <title>Fibrella sp. HMF5036 genome sequencing and assembly.</title>
        <authorList>
            <person name="Kang H."/>
            <person name="Kim H."/>
            <person name="Bae S."/>
            <person name="Joh K."/>
        </authorList>
    </citation>
    <scope>NUCLEOTIDE SEQUENCE [LARGE SCALE GENOMIC DNA]</scope>
    <source>
        <strain evidence="1 2">HMF5036</strain>
    </source>
</reference>
<protein>
    <submittedName>
        <fullName evidence="1">Uncharacterized protein</fullName>
    </submittedName>
</protein>
<comment type="caution">
    <text evidence="1">The sequence shown here is derived from an EMBL/GenBank/DDBJ whole genome shotgun (WGS) entry which is preliminary data.</text>
</comment>
<accession>A0A939JYH8</accession>